<dbReference type="SUPFAM" id="SSF53335">
    <property type="entry name" value="S-adenosyl-L-methionine-dependent methyltransferases"/>
    <property type="match status" value="1"/>
</dbReference>
<dbReference type="Gene3D" id="3.40.50.150">
    <property type="entry name" value="Vaccinia Virus protein VP39"/>
    <property type="match status" value="1"/>
</dbReference>
<dbReference type="PANTHER" id="PTHR43861:SF1">
    <property type="entry name" value="TRANS-ACONITATE 2-METHYLTRANSFERASE"/>
    <property type="match status" value="1"/>
</dbReference>
<accession>A0A1C4Z2K9</accession>
<evidence type="ECO:0000259" key="3">
    <source>
        <dbReference type="Pfam" id="PF13649"/>
    </source>
</evidence>
<name>A0A1C4Z2K9_MICVI</name>
<dbReference type="PANTHER" id="PTHR43861">
    <property type="entry name" value="TRANS-ACONITATE 2-METHYLTRANSFERASE-RELATED"/>
    <property type="match status" value="1"/>
</dbReference>
<dbReference type="InterPro" id="IPR023149">
    <property type="entry name" value="Trans_acon_MeTrfase_C"/>
</dbReference>
<dbReference type="CDD" id="cd02440">
    <property type="entry name" value="AdoMet_MTases"/>
    <property type="match status" value="1"/>
</dbReference>
<dbReference type="GO" id="GO:0032259">
    <property type="term" value="P:methylation"/>
    <property type="evidence" value="ECO:0007669"/>
    <property type="project" value="UniProtKB-KW"/>
</dbReference>
<gene>
    <name evidence="4" type="ORF">GA0074695_5020</name>
</gene>
<keyword evidence="5" id="KW-1185">Reference proteome</keyword>
<proteinExistence type="predicted"/>
<evidence type="ECO:0000256" key="2">
    <source>
        <dbReference type="ARBA" id="ARBA00022679"/>
    </source>
</evidence>
<dbReference type="GO" id="GO:0030798">
    <property type="term" value="F:trans-aconitate 2-methyltransferase activity"/>
    <property type="evidence" value="ECO:0007669"/>
    <property type="project" value="InterPro"/>
</dbReference>
<dbReference type="EMBL" id="LT607411">
    <property type="protein sequence ID" value="SCF27136.1"/>
    <property type="molecule type" value="Genomic_DNA"/>
</dbReference>
<evidence type="ECO:0000313" key="5">
    <source>
        <dbReference type="Proteomes" id="UP000198242"/>
    </source>
</evidence>
<feature type="domain" description="Methyltransferase" evidence="3">
    <location>
        <begin position="33"/>
        <end position="118"/>
    </location>
</feature>
<dbReference type="InterPro" id="IPR041698">
    <property type="entry name" value="Methyltransf_25"/>
</dbReference>
<dbReference type="Proteomes" id="UP000198242">
    <property type="component" value="Chromosome I"/>
</dbReference>
<organism evidence="4 5">
    <name type="scientific">Micromonospora viridifaciens</name>
    <dbReference type="NCBI Taxonomy" id="1881"/>
    <lineage>
        <taxon>Bacteria</taxon>
        <taxon>Bacillati</taxon>
        <taxon>Actinomycetota</taxon>
        <taxon>Actinomycetes</taxon>
        <taxon>Micromonosporales</taxon>
        <taxon>Micromonosporaceae</taxon>
        <taxon>Micromonospora</taxon>
    </lineage>
</organism>
<evidence type="ECO:0000313" key="4">
    <source>
        <dbReference type="EMBL" id="SCF27136.1"/>
    </source>
</evidence>
<dbReference type="AlphaFoldDB" id="A0A1C4Z2K9"/>
<dbReference type="RefSeq" id="WP_089008422.1">
    <property type="nucleotide sequence ID" value="NZ_LT607411.1"/>
</dbReference>
<protein>
    <submittedName>
        <fullName evidence="4">Trans-aconitate 2-methyltransferase</fullName>
    </submittedName>
</protein>
<dbReference type="Gene3D" id="1.10.150.290">
    <property type="entry name" value="S-adenosyl-L-methionine-dependent methyltransferases"/>
    <property type="match status" value="1"/>
</dbReference>
<dbReference type="OrthoDB" id="9795085at2"/>
<keyword evidence="1 4" id="KW-0489">Methyltransferase</keyword>
<reference evidence="5" key="1">
    <citation type="submission" date="2016-06" db="EMBL/GenBank/DDBJ databases">
        <authorList>
            <person name="Varghese N."/>
            <person name="Submissions Spin"/>
        </authorList>
    </citation>
    <scope>NUCLEOTIDE SEQUENCE [LARGE SCALE GENOMIC DNA]</scope>
    <source>
        <strain evidence="5">DSM 43909</strain>
    </source>
</reference>
<dbReference type="Pfam" id="PF13649">
    <property type="entry name" value="Methyltransf_25"/>
    <property type="match status" value="1"/>
</dbReference>
<sequence>MWDPTTYLRYGDERSRPFHDLVARVPAERPRAVVDLGCGPGTLTATLAERWPQARLSGIDSSPEMIARAAALDTPAAFAVGDVRSWQPEPDVDVVICNAVLQWVPGHQELLARWAAALPAGAWLAFQVPGNFAAPSHRALREVAGRDRWRDTLAPLLREAPVDDPVDYAALLVGAGCAVDAWETTYVHLLPAPAGADHPVLSWMEGTALRPVRAALAPAGWADFRAELGIRLAQAYPVRQGQVYFPFRRIFVVARTGAHTEENQ</sequence>
<evidence type="ECO:0000256" key="1">
    <source>
        <dbReference type="ARBA" id="ARBA00022603"/>
    </source>
</evidence>
<dbReference type="NCBIfam" id="NF010703">
    <property type="entry name" value="PRK14103.1"/>
    <property type="match status" value="1"/>
</dbReference>
<dbReference type="InterPro" id="IPR029063">
    <property type="entry name" value="SAM-dependent_MTases_sf"/>
</dbReference>
<keyword evidence="2 4" id="KW-0808">Transferase</keyword>